<keyword evidence="6" id="KW-0449">Lipoprotein</keyword>
<dbReference type="Pfam" id="PF00913">
    <property type="entry name" value="Trypan_glycop"/>
    <property type="match status" value="1"/>
</dbReference>
<keyword evidence="5" id="KW-0325">Glycoprotein</keyword>
<evidence type="ECO:0000313" key="9">
    <source>
        <dbReference type="EMBL" id="APD75196.1"/>
    </source>
</evidence>
<keyword evidence="3" id="KW-0336">GPI-anchor</keyword>
<evidence type="ECO:0000256" key="4">
    <source>
        <dbReference type="ARBA" id="ARBA00023136"/>
    </source>
</evidence>
<evidence type="ECO:0000256" key="2">
    <source>
        <dbReference type="ARBA" id="ARBA00022475"/>
    </source>
</evidence>
<dbReference type="EMBL" id="KX701240">
    <property type="protein sequence ID" value="APD75196.1"/>
    <property type="molecule type" value="Genomic_DNA"/>
</dbReference>
<evidence type="ECO:0000256" key="1">
    <source>
        <dbReference type="ARBA" id="ARBA00004609"/>
    </source>
</evidence>
<dbReference type="VEuPathDB" id="TriTrypDB:Tb427_000555500"/>
<evidence type="ECO:0000256" key="5">
    <source>
        <dbReference type="ARBA" id="ARBA00023180"/>
    </source>
</evidence>
<reference evidence="9" key="1">
    <citation type="submission" date="2016-08" db="EMBL/GenBank/DDBJ databases">
        <title>VSG repertoire of Trypanosoma brucei EATRO 1125.</title>
        <authorList>
            <person name="Cross G.A."/>
        </authorList>
    </citation>
    <scope>NUCLEOTIDE SEQUENCE</scope>
    <source>
        <strain evidence="9">EATRO 1125</strain>
    </source>
</reference>
<accession>A0A1J0RBK8</accession>
<keyword evidence="4" id="KW-0472">Membrane</keyword>
<dbReference type="GO" id="GO:0005886">
    <property type="term" value="C:plasma membrane"/>
    <property type="evidence" value="ECO:0007669"/>
    <property type="project" value="UniProtKB-SubCell"/>
</dbReference>
<dbReference type="InterPro" id="IPR001812">
    <property type="entry name" value="Trypano_VSG_A_N_dom"/>
</dbReference>
<evidence type="ECO:0000259" key="8">
    <source>
        <dbReference type="Pfam" id="PF00913"/>
    </source>
</evidence>
<proteinExistence type="predicted"/>
<feature type="region of interest" description="Disordered" evidence="7">
    <location>
        <begin position="358"/>
        <end position="378"/>
    </location>
</feature>
<evidence type="ECO:0000256" key="7">
    <source>
        <dbReference type="SAM" id="MobiDB-lite"/>
    </source>
</evidence>
<dbReference type="VEuPathDB" id="TriTrypDB:Tb927.11.19870"/>
<dbReference type="Gene3D" id="3.90.150.10">
    <property type="entry name" value="Variant Surface Glycoprotein, subunit A domain 1"/>
    <property type="match status" value="1"/>
</dbReference>
<dbReference type="GO" id="GO:0042783">
    <property type="term" value="P:symbiont-mediated evasion of host immune response"/>
    <property type="evidence" value="ECO:0007669"/>
    <property type="project" value="InterPro"/>
</dbReference>
<name>A0A1J0RBK8_9TRYP</name>
<dbReference type="SUPFAM" id="SSF58087">
    <property type="entry name" value="Variant surface glycoprotein (N-terminal domain)"/>
    <property type="match status" value="1"/>
</dbReference>
<feature type="region of interest" description="Disordered" evidence="7">
    <location>
        <begin position="94"/>
        <end position="126"/>
    </location>
</feature>
<dbReference type="GO" id="GO:0098552">
    <property type="term" value="C:side of membrane"/>
    <property type="evidence" value="ECO:0007669"/>
    <property type="project" value="UniProtKB-KW"/>
</dbReference>
<evidence type="ECO:0000256" key="6">
    <source>
        <dbReference type="ARBA" id="ARBA00023288"/>
    </source>
</evidence>
<feature type="compositionally biased region" description="Basic and acidic residues" evidence="7">
    <location>
        <begin position="358"/>
        <end position="372"/>
    </location>
</feature>
<evidence type="ECO:0000256" key="3">
    <source>
        <dbReference type="ARBA" id="ARBA00022622"/>
    </source>
</evidence>
<keyword evidence="2" id="KW-1003">Cell membrane</keyword>
<dbReference type="AlphaFoldDB" id="A0A1J0RBK8"/>
<feature type="domain" description="Trypanosome variant surface glycoprotein A-type N-terminal" evidence="8">
    <location>
        <begin position="1"/>
        <end position="290"/>
    </location>
</feature>
<protein>
    <submittedName>
        <fullName evidence="9">Variant surface glycoprotein 1125.5028</fullName>
    </submittedName>
</protein>
<organism evidence="9">
    <name type="scientific">Trypanosoma brucei</name>
    <dbReference type="NCBI Taxonomy" id="5691"/>
    <lineage>
        <taxon>Eukaryota</taxon>
        <taxon>Discoba</taxon>
        <taxon>Euglenozoa</taxon>
        <taxon>Kinetoplastea</taxon>
        <taxon>Metakinetoplastina</taxon>
        <taxon>Trypanosomatida</taxon>
        <taxon>Trypanosomatidae</taxon>
        <taxon>Trypanosoma</taxon>
    </lineage>
</organism>
<comment type="subcellular location">
    <subcellularLocation>
        <location evidence="1">Cell membrane</location>
        <topology evidence="1">Lipid-anchor</topology>
        <topology evidence="1">GPI-anchor</topology>
    </subcellularLocation>
</comment>
<sequence length="400" mass="43458">MAVWSMLTEQIERVANLVSGPASAHGLKGARYVGRLQGAVTEFLETQTYASAATKGCLQAVAGRTNIINAAAELHSAYDSCKLDWAEPTLEDTPPAVITKTGTQGKLRNGLSHDDTTDSSANTDCDTGTGTGTYKLTYGTTGHSVKGHVPKLAGGLLTVDTNGFTVPVLNTKVVASTASEYLGAAVKAANNLAPFIDSADINAIPALKSAAIFKDSARRYFLNKSKTEAQEDNSLPSLIEAAFNDDAGVKKDMYEAADNYPIPEELRPSVAQDKVGKINDFHNLMRLYFHFKNSNTKTLLDKIKKLQDAENQKKNPKPAEDREKVCNTKGKYKQEDYEKLAKEGCVFNPKCEKDKKRALSEESKQAVEKEEAAAATTEKCKRKLKTKCTKAPSRKIGRKI</sequence>
<dbReference type="Gene3D" id="1.10.470.10">
    <property type="entry name" value="Variant Surface Glycoprotein, subunit A, domain 2"/>
    <property type="match status" value="1"/>
</dbReference>